<proteinExistence type="inferred from homology"/>
<evidence type="ECO:0000256" key="1">
    <source>
        <dbReference type="ARBA" id="ARBA00023002"/>
    </source>
</evidence>
<dbReference type="PROSITE" id="PS51085">
    <property type="entry name" value="2FE2S_FER_2"/>
    <property type="match status" value="1"/>
</dbReference>
<accession>A0A831RUQ9</accession>
<dbReference type="GO" id="GO:0051537">
    <property type="term" value="F:2 iron, 2 sulfur cluster binding"/>
    <property type="evidence" value="ECO:0007669"/>
    <property type="project" value="InterPro"/>
</dbReference>
<comment type="similarity">
    <text evidence="3">Belongs to the Fre/LuxG FAD/NAD(P) flavoprotein oxidoreductase family.</text>
</comment>
<gene>
    <name evidence="6" type="ORF">ENJ12_06155</name>
</gene>
<dbReference type="Gene3D" id="2.40.30.10">
    <property type="entry name" value="Translation factors"/>
    <property type="match status" value="1"/>
</dbReference>
<dbReference type="PROSITE" id="PS00197">
    <property type="entry name" value="2FE2S_FER_1"/>
    <property type="match status" value="1"/>
</dbReference>
<sequence>MSFTITLSPSGHQFQVDTGETILDAAIRQDIGLPYGCRNGFCGACIATLVSGEIEYPEGEPDKLLDASDDACLPCQAVPASDVELKVKEIETPKEIEPRIMPVKVAKIDHLADDVVRLYLKLPDEQRLQFMAGQYLDFILEDGRRRAFSIASAPHDDDFIELHIRHVDGGVFTDWAFTQMKEKTILRIEAPLGAFTLNEESDRPMLFIAGGTGFAPIKSQIEHAFHAGIDRPMELYWGVRAQPDLYLPDLPRQWEKEHSDFRFVPVLSEPEAGWDGRKGWVHEAVLEDHDNLADYDIYMAGPPPMIKAARDAFLAVGVPEEQMYYDSFEYAAD</sequence>
<dbReference type="AlphaFoldDB" id="A0A831RUQ9"/>
<evidence type="ECO:0000259" key="4">
    <source>
        <dbReference type="PROSITE" id="PS51085"/>
    </source>
</evidence>
<dbReference type="SUPFAM" id="SSF63380">
    <property type="entry name" value="Riboflavin synthase domain-like"/>
    <property type="match status" value="1"/>
</dbReference>
<dbReference type="InterPro" id="IPR012675">
    <property type="entry name" value="Beta-grasp_dom_sf"/>
</dbReference>
<dbReference type="InterPro" id="IPR036010">
    <property type="entry name" value="2Fe-2S_ferredoxin-like_sf"/>
</dbReference>
<dbReference type="InterPro" id="IPR008333">
    <property type="entry name" value="Cbr1-like_FAD-bd_dom"/>
</dbReference>
<dbReference type="InterPro" id="IPR006058">
    <property type="entry name" value="2Fe2S_fd_BS"/>
</dbReference>
<reference evidence="6" key="1">
    <citation type="journal article" date="2020" name="mSystems">
        <title>Genome- and Community-Level Interaction Insights into Carbon Utilization and Element Cycling Functions of Hydrothermarchaeota in Hydrothermal Sediment.</title>
        <authorList>
            <person name="Zhou Z."/>
            <person name="Liu Y."/>
            <person name="Xu W."/>
            <person name="Pan J."/>
            <person name="Luo Z.H."/>
            <person name="Li M."/>
        </authorList>
    </citation>
    <scope>NUCLEOTIDE SEQUENCE [LARGE SCALE GENOMIC DNA]</scope>
    <source>
        <strain evidence="6">HyVt-458</strain>
    </source>
</reference>
<organism evidence="6">
    <name type="scientific">Thiolapillus brandeum</name>
    <dbReference type="NCBI Taxonomy" id="1076588"/>
    <lineage>
        <taxon>Bacteria</taxon>
        <taxon>Pseudomonadati</taxon>
        <taxon>Pseudomonadota</taxon>
        <taxon>Gammaproteobacteria</taxon>
        <taxon>Chromatiales</taxon>
        <taxon>Sedimenticolaceae</taxon>
        <taxon>Thiolapillus</taxon>
    </lineage>
</organism>
<dbReference type="GO" id="GO:0016491">
    <property type="term" value="F:oxidoreductase activity"/>
    <property type="evidence" value="ECO:0007669"/>
    <property type="project" value="UniProtKB-KW"/>
</dbReference>
<dbReference type="CDD" id="cd00207">
    <property type="entry name" value="fer2"/>
    <property type="match status" value="1"/>
</dbReference>
<dbReference type="SUPFAM" id="SSF54292">
    <property type="entry name" value="2Fe-2S ferredoxin-like"/>
    <property type="match status" value="1"/>
</dbReference>
<dbReference type="PRINTS" id="PR00410">
    <property type="entry name" value="PHEHYDRXLASE"/>
</dbReference>
<dbReference type="InterPro" id="IPR050415">
    <property type="entry name" value="MRET"/>
</dbReference>
<dbReference type="GO" id="GO:0008218">
    <property type="term" value="P:bioluminescence"/>
    <property type="evidence" value="ECO:0007669"/>
    <property type="project" value="UniProtKB-KW"/>
</dbReference>
<dbReference type="PROSITE" id="PS51384">
    <property type="entry name" value="FAD_FR"/>
    <property type="match status" value="1"/>
</dbReference>
<evidence type="ECO:0000256" key="3">
    <source>
        <dbReference type="ARBA" id="ARBA00038177"/>
    </source>
</evidence>
<evidence type="ECO:0000313" key="6">
    <source>
        <dbReference type="EMBL" id="HEC06412.1"/>
    </source>
</evidence>
<dbReference type="SUPFAM" id="SSF52343">
    <property type="entry name" value="Ferredoxin reductase-like, C-terminal NADP-linked domain"/>
    <property type="match status" value="1"/>
</dbReference>
<comment type="caution">
    <text evidence="6">The sequence shown here is derived from an EMBL/GenBank/DDBJ whole genome shotgun (WGS) entry which is preliminary data.</text>
</comment>
<dbReference type="Pfam" id="PF00111">
    <property type="entry name" value="Fer2"/>
    <property type="match status" value="1"/>
</dbReference>
<feature type="domain" description="2Fe-2S ferredoxin-type" evidence="4">
    <location>
        <begin position="3"/>
        <end position="91"/>
    </location>
</feature>
<keyword evidence="1" id="KW-0560">Oxidoreductase</keyword>
<dbReference type="Pfam" id="PF00970">
    <property type="entry name" value="FAD_binding_6"/>
    <property type="match status" value="1"/>
</dbReference>
<dbReference type="Proteomes" id="UP000886339">
    <property type="component" value="Unassembled WGS sequence"/>
</dbReference>
<name>A0A831RUQ9_9GAMM</name>
<dbReference type="InterPro" id="IPR039261">
    <property type="entry name" value="FNR_nucleotide-bd"/>
</dbReference>
<dbReference type="InterPro" id="IPR017938">
    <property type="entry name" value="Riboflavin_synthase-like_b-brl"/>
</dbReference>
<dbReference type="CDD" id="cd06189">
    <property type="entry name" value="flavin_oxioreductase"/>
    <property type="match status" value="1"/>
</dbReference>
<dbReference type="InterPro" id="IPR017927">
    <property type="entry name" value="FAD-bd_FR_type"/>
</dbReference>
<protein>
    <submittedName>
        <fullName evidence="6">CDP-6-deoxy-delta-3,4-glucoseen reductase</fullName>
    </submittedName>
</protein>
<evidence type="ECO:0000256" key="2">
    <source>
        <dbReference type="ARBA" id="ARBA00023223"/>
    </source>
</evidence>
<dbReference type="Gene3D" id="3.10.20.30">
    <property type="match status" value="1"/>
</dbReference>
<dbReference type="InterPro" id="IPR001041">
    <property type="entry name" value="2Fe-2S_ferredoxin-type"/>
</dbReference>
<dbReference type="PANTHER" id="PTHR47354">
    <property type="entry name" value="NADH OXIDOREDUCTASE HCR"/>
    <property type="match status" value="1"/>
</dbReference>
<dbReference type="PANTHER" id="PTHR47354:SF7">
    <property type="entry name" value="NAD(P)H-FLAVIN REDUCTASE"/>
    <property type="match status" value="1"/>
</dbReference>
<dbReference type="InterPro" id="IPR001433">
    <property type="entry name" value="OxRdtase_FAD/NAD-bd"/>
</dbReference>
<keyword evidence="2" id="KW-0455">Luminescence</keyword>
<evidence type="ECO:0000259" key="5">
    <source>
        <dbReference type="PROSITE" id="PS51384"/>
    </source>
</evidence>
<dbReference type="Gene3D" id="3.40.50.80">
    <property type="entry name" value="Nucleotide-binding domain of ferredoxin-NADP reductase (FNR) module"/>
    <property type="match status" value="1"/>
</dbReference>
<dbReference type="Pfam" id="PF00175">
    <property type="entry name" value="NAD_binding_1"/>
    <property type="match status" value="1"/>
</dbReference>
<dbReference type="EMBL" id="DRLF01000220">
    <property type="protein sequence ID" value="HEC06412.1"/>
    <property type="molecule type" value="Genomic_DNA"/>
</dbReference>
<feature type="domain" description="FAD-binding FR-type" evidence="5">
    <location>
        <begin position="98"/>
        <end position="198"/>
    </location>
</feature>